<proteinExistence type="predicted"/>
<evidence type="ECO:0000256" key="1">
    <source>
        <dbReference type="ARBA" id="ARBA00022737"/>
    </source>
</evidence>
<dbReference type="InterPro" id="IPR036770">
    <property type="entry name" value="Ankyrin_rpt-contain_sf"/>
</dbReference>
<feature type="repeat" description="ANK" evidence="3">
    <location>
        <begin position="192"/>
        <end position="228"/>
    </location>
</feature>
<protein>
    <submittedName>
        <fullName evidence="4">Ankyrin repeat domain-containing protein</fullName>
    </submittedName>
</protein>
<dbReference type="InterPro" id="IPR002110">
    <property type="entry name" value="Ankyrin_rpt"/>
</dbReference>
<dbReference type="PRINTS" id="PR01415">
    <property type="entry name" value="ANKYRIN"/>
</dbReference>
<gene>
    <name evidence="4" type="ORF">GCU60_05630</name>
</gene>
<accession>A0A6L9VZL1</accession>
<evidence type="ECO:0000256" key="3">
    <source>
        <dbReference type="PROSITE-ProRule" id="PRU00023"/>
    </source>
</evidence>
<dbReference type="SMART" id="SM00248">
    <property type="entry name" value="ANK"/>
    <property type="match status" value="5"/>
</dbReference>
<dbReference type="SUPFAM" id="SSF48403">
    <property type="entry name" value="Ankyrin repeat"/>
    <property type="match status" value="1"/>
</dbReference>
<dbReference type="Proteomes" id="UP000479241">
    <property type="component" value="Unassembled WGS sequence"/>
</dbReference>
<dbReference type="PROSITE" id="PS50088">
    <property type="entry name" value="ANK_REPEAT"/>
    <property type="match status" value="3"/>
</dbReference>
<keyword evidence="1" id="KW-0677">Repeat</keyword>
<dbReference type="AlphaFoldDB" id="A0A6L9VZL1"/>
<reference evidence="4 5" key="1">
    <citation type="submission" date="2019-12" db="EMBL/GenBank/DDBJ databases">
        <title>the WGS of Blastococcus saxobsidens 67B17.</title>
        <authorList>
            <person name="Jiang Z."/>
        </authorList>
    </citation>
    <scope>NUCLEOTIDE SEQUENCE [LARGE SCALE GENOMIC DNA]</scope>
    <source>
        <strain evidence="4 5">67B17</strain>
    </source>
</reference>
<dbReference type="Gene3D" id="1.25.40.20">
    <property type="entry name" value="Ankyrin repeat-containing domain"/>
    <property type="match status" value="2"/>
</dbReference>
<evidence type="ECO:0000313" key="5">
    <source>
        <dbReference type="Proteomes" id="UP000479241"/>
    </source>
</evidence>
<dbReference type="PANTHER" id="PTHR24198">
    <property type="entry name" value="ANKYRIN REPEAT AND PROTEIN KINASE DOMAIN-CONTAINING PROTEIN"/>
    <property type="match status" value="1"/>
</dbReference>
<organism evidence="4 5">
    <name type="scientific">Blastococcus saxobsidens</name>
    <dbReference type="NCBI Taxonomy" id="138336"/>
    <lineage>
        <taxon>Bacteria</taxon>
        <taxon>Bacillati</taxon>
        <taxon>Actinomycetota</taxon>
        <taxon>Actinomycetes</taxon>
        <taxon>Geodermatophilales</taxon>
        <taxon>Geodermatophilaceae</taxon>
        <taxon>Blastococcus</taxon>
    </lineage>
</organism>
<evidence type="ECO:0000313" key="4">
    <source>
        <dbReference type="EMBL" id="NEK85245.1"/>
    </source>
</evidence>
<name>A0A6L9VZL1_9ACTN</name>
<dbReference type="EMBL" id="JAAGWG010000007">
    <property type="protein sequence ID" value="NEK85245.1"/>
    <property type="molecule type" value="Genomic_DNA"/>
</dbReference>
<dbReference type="RefSeq" id="WP_163203064.1">
    <property type="nucleotide sequence ID" value="NZ_JAAGWG010000007.1"/>
</dbReference>
<keyword evidence="2 3" id="KW-0040">ANK repeat</keyword>
<evidence type="ECO:0000256" key="2">
    <source>
        <dbReference type="ARBA" id="ARBA00023043"/>
    </source>
</evidence>
<feature type="repeat" description="ANK" evidence="3">
    <location>
        <begin position="43"/>
        <end position="75"/>
    </location>
</feature>
<comment type="caution">
    <text evidence="4">The sequence shown here is derived from an EMBL/GenBank/DDBJ whole genome shotgun (WGS) entry which is preliminary data.</text>
</comment>
<dbReference type="PANTHER" id="PTHR24198:SF165">
    <property type="entry name" value="ANKYRIN REPEAT-CONTAINING PROTEIN-RELATED"/>
    <property type="match status" value="1"/>
</dbReference>
<dbReference type="Pfam" id="PF12796">
    <property type="entry name" value="Ank_2"/>
    <property type="match status" value="2"/>
</dbReference>
<dbReference type="PROSITE" id="PS50297">
    <property type="entry name" value="ANK_REP_REGION"/>
    <property type="match status" value="3"/>
</dbReference>
<sequence length="269" mass="27192">MTTRMTVQRLGKLIADGDTDAVRVAVEESPRLLTGTVERDGQDGWTPLHLAVTCGRADVVRLLVEAGADLAARTEGHRTPLHVALEHAPDLVPMLVELGAAVDAPSAAYLDDVERLTAELDAGAPLTDPATGVGLLVWAAFGGSTGTAGVLLDRGADPDAGALHAATAAGSLDLVRLLLDAGADADRHDPDTGRTPLHSAVAAGPSGEAPEIVALLLGSGADVNATTHDGASALDISRVAAARVRRADEGAATGNDALAELLVAHGATH</sequence>
<feature type="repeat" description="ANK" evidence="3">
    <location>
        <begin position="158"/>
        <end position="190"/>
    </location>
</feature>